<comment type="caution">
    <text evidence="2">The sequence shown here is derived from an EMBL/GenBank/DDBJ whole genome shotgun (WGS) entry which is preliminary data.</text>
</comment>
<dbReference type="Proteomes" id="UP000308365">
    <property type="component" value="Unassembled WGS sequence"/>
</dbReference>
<proteinExistence type="predicted"/>
<feature type="non-terminal residue" evidence="2">
    <location>
        <position position="1"/>
    </location>
</feature>
<reference evidence="3" key="1">
    <citation type="journal article" date="2019" name="IScience">
        <title>Narwhal Genome Reveals Long-Term Low Genetic Diversity despite Current Large Abundance Size.</title>
        <authorList>
            <person name="Westbury M.V."/>
            <person name="Petersen B."/>
            <person name="Garde E."/>
            <person name="Heide-Jorgensen M.P."/>
            <person name="Lorenzen E.D."/>
        </authorList>
    </citation>
    <scope>NUCLEOTIDE SEQUENCE [LARGE SCALE GENOMIC DNA]</scope>
</reference>
<evidence type="ECO:0000313" key="3">
    <source>
        <dbReference type="Proteomes" id="UP000308365"/>
    </source>
</evidence>
<organism evidence="2 3">
    <name type="scientific">Monodon monoceros</name>
    <name type="common">Narwhal</name>
    <name type="synonym">Ceratodon monodon</name>
    <dbReference type="NCBI Taxonomy" id="40151"/>
    <lineage>
        <taxon>Eukaryota</taxon>
        <taxon>Metazoa</taxon>
        <taxon>Chordata</taxon>
        <taxon>Craniata</taxon>
        <taxon>Vertebrata</taxon>
        <taxon>Euteleostomi</taxon>
        <taxon>Mammalia</taxon>
        <taxon>Eutheria</taxon>
        <taxon>Laurasiatheria</taxon>
        <taxon>Artiodactyla</taxon>
        <taxon>Whippomorpha</taxon>
        <taxon>Cetacea</taxon>
        <taxon>Odontoceti</taxon>
        <taxon>Monodontidae</taxon>
        <taxon>Monodon</taxon>
    </lineage>
</organism>
<feature type="non-terminal residue" evidence="2">
    <location>
        <position position="1543"/>
    </location>
</feature>
<gene>
    <name evidence="2" type="ORF">EI555_008399</name>
</gene>
<evidence type="ECO:0000256" key="1">
    <source>
        <dbReference type="SAM" id="MobiDB-lite"/>
    </source>
</evidence>
<name>A0A4U1F7Z5_MONMO</name>
<sequence>NSPRRTCNAKSFLKGKDGPIGVSDFRILSDNCKAMQFLSEIGHGSQGRCFYCWHVAIITEDGSDDNIIRICTLVANRVLVYSEHHPSFILKATKGQGSQQQALNSVPKLLKRDVTAWIHLSNPMPGQCLTYQPCEAVGSLGSVQFSPRKMKLPMSEVTGEPFKSTMIRIKLDHKTKGLKEVQLILSALYQTVSGTSGNRMKIGSDSREWGDHDGANNSFANGRRVNPLVDSANSGIINPEAFVIFQFSSIYTPSDPSWTPTSKSGFYRLRSIRPKIPGFQRTEETEDVCPRIGDDAVLNGVLESQDTSLALGLITYLFFSMTKTQEMDADICANPGWPVLAYAGFGNLHHGERHDGLGHSRPATEYHPAILRLPGNQKQKTGYPSKDQLLLNFGQVKLVTKNTCMAKKEKIDLEMKTTNMFRSTSAHLGKKMAILFSTNKIGKVTVNQKQSSDLFNVILENHVALTSGLKALLETDMSLLFCREERYGDGLWNRKWPVKLRLVQVLRVFSISGFPMTLYIEEAKHSDWYLYSLLYCEFKFMFHFGINFDINACQAVEIELNQDQAEIITLICHIPEVASNGATEGEVLAYPKEMLDPQEDYQILGLACDNPSYLELLTWTTLYTTQRPTESTYPYLQALCLQSKPRQRVGILFTKTQISNIYGSISAFKKHTNVLIKDYLVKVKRHIDQQHLRTEAAERQQQIVIGIPFMNLQTASDLFHGKPDQRILKNNSKMIELIGAAIEVVSIEKKIMEKNPLLYYLRGLRSKAGDLANALPNPLRCSLAIETSCLDLVREGSRSEAASSRSGSSGSSKLQHSSLASIPGGYDTDISWAFNGHNGTSCQQKLLPGSLQIYDVDSITFPFVDVLFHLEVKGHRQFGGGGGGSSRHSAERDWKQEGRRKAAPGRLPDQSRDPHAGRSAHARPVLRPLRPPTGHLDEQYGAKKHQGLSSPKEYQYIQQDLKFPVNVNKVNTVSKALYSKFLESIELVIFGKLYLLEANDLSVISTVHFTLKRTEQQWHPSGLERILPWVQKCSGGNRDVQEIAKIAILPKAVALMQKKFYGRNRVNASMCYVLCHVLDFEHPWIATIGFYTKVLHNMAPTISSLISHMSLQPRTDAAPDVEDADVCQFQNNSKFITVYGILQIPQFDFEEKISRAMVCEKRRFLKYEKYEKFPDKKKLATIKNHKTKSSVGMGLYHYLCNGVCAKGLSQSVGGVTDPEGIRKWEYRESILRLVIPQMLNITDHLGNDKAMRLRAHLGNIDCLLLLSTPIMKDFSVGAENKDGNRKWLLKSLIKMEYKMLLSRSSRELFKTAKTKLCSQSLVTQLYKKYSHRTLLIVCFLELFSFLSQSMQSTELCFITSIACDKIIHHGLDLGRTLGTNVLAGALDAGNQGIYTSISEVLGLSSCDHITSNDLETGVCLGNDGDQLIIFIYNGISFASFNVMPAGATTKSSLFIKIAPKNRKVVHDFKLYYTLEWTFSLPFSCECSSKYVNFTIRLYFMDCFGDSGDPQTGTSDALVAGPGSSAQVRHRLWAATPDLYSYGG</sequence>
<accession>A0A4U1F7Z5</accession>
<feature type="region of interest" description="Disordered" evidence="1">
    <location>
        <begin position="877"/>
        <end position="944"/>
    </location>
</feature>
<dbReference type="EMBL" id="RWIC01000323">
    <property type="protein sequence ID" value="TKC45543.1"/>
    <property type="molecule type" value="Genomic_DNA"/>
</dbReference>
<protein>
    <submittedName>
        <fullName evidence="2">Uncharacterized protein</fullName>
    </submittedName>
</protein>
<evidence type="ECO:0000313" key="2">
    <source>
        <dbReference type="EMBL" id="TKC45543.1"/>
    </source>
</evidence>
<feature type="compositionally biased region" description="Basic and acidic residues" evidence="1">
    <location>
        <begin position="888"/>
        <end position="900"/>
    </location>
</feature>